<proteinExistence type="predicted"/>
<comment type="caution">
    <text evidence="3">The sequence shown here is derived from an EMBL/GenBank/DDBJ whole genome shotgun (WGS) entry which is preliminary data.</text>
</comment>
<reference evidence="3 4" key="1">
    <citation type="submission" date="2020-10" db="EMBL/GenBank/DDBJ databases">
        <title>The Coptis chinensis genome and diversification of protoberbering-type alkaloids.</title>
        <authorList>
            <person name="Wang B."/>
            <person name="Shu S."/>
            <person name="Song C."/>
            <person name="Liu Y."/>
        </authorList>
    </citation>
    <scope>NUCLEOTIDE SEQUENCE [LARGE SCALE GENOMIC DNA]</scope>
    <source>
        <strain evidence="3">HL-2020</strain>
        <tissue evidence="3">Leaf</tissue>
    </source>
</reference>
<dbReference type="GO" id="GO:0003723">
    <property type="term" value="F:RNA binding"/>
    <property type="evidence" value="ECO:0007669"/>
    <property type="project" value="UniProtKB-KW"/>
</dbReference>
<evidence type="ECO:0000259" key="2">
    <source>
        <dbReference type="Pfam" id="PF00271"/>
    </source>
</evidence>
<evidence type="ECO:0000256" key="1">
    <source>
        <dbReference type="ARBA" id="ARBA00022884"/>
    </source>
</evidence>
<dbReference type="AlphaFoldDB" id="A0A835M0N5"/>
<dbReference type="InterPro" id="IPR001650">
    <property type="entry name" value="Helicase_C-like"/>
</dbReference>
<name>A0A835M0N5_9MAGN</name>
<dbReference type="OrthoDB" id="10265785at2759"/>
<dbReference type="Proteomes" id="UP000631114">
    <property type="component" value="Unassembled WGS sequence"/>
</dbReference>
<accession>A0A835M0N5</accession>
<sequence length="134" mass="15401">MRDIRKANKSIQIFLFSANFNETVKSFAAKHETSWGRVIFVNSKNSAKILHEEFGDYGYGCTTLHGNLDKEYRDKVVKEFKDGLTKVLISTDVLARDFKLIDKIQEYFGSQIVEVSDWRSEEEVKKALKAACLL</sequence>
<gene>
    <name evidence="3" type="ORF">IFM89_019322</name>
</gene>
<keyword evidence="4" id="KW-1185">Reference proteome</keyword>
<dbReference type="Gene3D" id="3.40.50.300">
    <property type="entry name" value="P-loop containing nucleotide triphosphate hydrolases"/>
    <property type="match status" value="1"/>
</dbReference>
<evidence type="ECO:0000313" key="4">
    <source>
        <dbReference type="Proteomes" id="UP000631114"/>
    </source>
</evidence>
<protein>
    <recommendedName>
        <fullName evidence="2">Helicase C-terminal domain-containing protein</fullName>
    </recommendedName>
</protein>
<keyword evidence="1" id="KW-0694">RNA-binding</keyword>
<dbReference type="Pfam" id="PF00271">
    <property type="entry name" value="Helicase_C"/>
    <property type="match status" value="1"/>
</dbReference>
<dbReference type="EMBL" id="JADFTS010000003">
    <property type="protein sequence ID" value="KAF9614575.1"/>
    <property type="molecule type" value="Genomic_DNA"/>
</dbReference>
<dbReference type="PANTHER" id="PTHR47958">
    <property type="entry name" value="ATP-DEPENDENT RNA HELICASE DBP3"/>
    <property type="match status" value="1"/>
</dbReference>
<organism evidence="3 4">
    <name type="scientific">Coptis chinensis</name>
    <dbReference type="NCBI Taxonomy" id="261450"/>
    <lineage>
        <taxon>Eukaryota</taxon>
        <taxon>Viridiplantae</taxon>
        <taxon>Streptophyta</taxon>
        <taxon>Embryophyta</taxon>
        <taxon>Tracheophyta</taxon>
        <taxon>Spermatophyta</taxon>
        <taxon>Magnoliopsida</taxon>
        <taxon>Ranunculales</taxon>
        <taxon>Ranunculaceae</taxon>
        <taxon>Coptidoideae</taxon>
        <taxon>Coptis</taxon>
    </lineage>
</organism>
<dbReference type="SUPFAM" id="SSF52540">
    <property type="entry name" value="P-loop containing nucleoside triphosphate hydrolases"/>
    <property type="match status" value="1"/>
</dbReference>
<evidence type="ECO:0000313" key="3">
    <source>
        <dbReference type="EMBL" id="KAF9614575.1"/>
    </source>
</evidence>
<dbReference type="InterPro" id="IPR027417">
    <property type="entry name" value="P-loop_NTPase"/>
</dbReference>
<feature type="domain" description="Helicase C-terminal" evidence="2">
    <location>
        <begin position="38"/>
        <end position="96"/>
    </location>
</feature>